<gene>
    <name evidence="1" type="ORF">BJR09_11770</name>
</gene>
<dbReference type="RefSeq" id="WP_135377900.1">
    <property type="nucleotide sequence ID" value="NZ_SRLS01000025.1"/>
</dbReference>
<organism evidence="1 2">
    <name type="scientific">Staphylococcus petrasii</name>
    <dbReference type="NCBI Taxonomy" id="1276936"/>
    <lineage>
        <taxon>Bacteria</taxon>
        <taxon>Bacillati</taxon>
        <taxon>Bacillota</taxon>
        <taxon>Bacilli</taxon>
        <taxon>Bacillales</taxon>
        <taxon>Staphylococcaceae</taxon>
        <taxon>Staphylococcus</taxon>
    </lineage>
</organism>
<reference evidence="1 2" key="1">
    <citation type="submission" date="2019-04" db="EMBL/GenBank/DDBJ databases">
        <title>Genomic characterization of Staphylococcus petrasii strains.</title>
        <authorList>
            <person name="Vrbovska V."/>
            <person name="Kovarovic V."/>
            <person name="Maslanova I."/>
            <person name="Indrakova A."/>
            <person name="Petras P."/>
            <person name="Sedo O."/>
            <person name="Svec P."/>
            <person name="Fisarova L."/>
            <person name="Sedlacek I."/>
            <person name="Doskar J."/>
            <person name="Pantucek R."/>
        </authorList>
    </citation>
    <scope>NUCLEOTIDE SEQUENCE [LARGE SCALE GENOMIC DNA]</scope>
    <source>
        <strain evidence="1 2">P5404</strain>
    </source>
</reference>
<proteinExistence type="predicted"/>
<evidence type="ECO:0000313" key="2">
    <source>
        <dbReference type="Proteomes" id="UP000297598"/>
    </source>
</evidence>
<evidence type="ECO:0008006" key="3">
    <source>
        <dbReference type="Google" id="ProtNLM"/>
    </source>
</evidence>
<name>A0ABY2KVL6_9STAP</name>
<dbReference type="EMBL" id="SRLS01000025">
    <property type="protein sequence ID" value="TGE15219.1"/>
    <property type="molecule type" value="Genomic_DNA"/>
</dbReference>
<sequence>MKQEYKYFLDVKGFVEISGLSKDDFEKKVASNQEFKKFIHKFEDSRKRYIKVKPALEFIENNLMISETDL</sequence>
<keyword evidence="2" id="KW-1185">Reference proteome</keyword>
<evidence type="ECO:0000313" key="1">
    <source>
        <dbReference type="EMBL" id="TGE15219.1"/>
    </source>
</evidence>
<accession>A0ABY2KVL6</accession>
<comment type="caution">
    <text evidence="1">The sequence shown here is derived from an EMBL/GenBank/DDBJ whole genome shotgun (WGS) entry which is preliminary data.</text>
</comment>
<protein>
    <recommendedName>
        <fullName evidence="3">Phage protein</fullName>
    </recommendedName>
</protein>
<dbReference type="Proteomes" id="UP000297598">
    <property type="component" value="Unassembled WGS sequence"/>
</dbReference>